<dbReference type="InterPro" id="IPR036629">
    <property type="entry name" value="YjbJ_sf"/>
</dbReference>
<keyword evidence="3" id="KW-1185">Reference proteome</keyword>
<organism evidence="2 3">
    <name type="scientific">Terfezia boudieri ATCC MYA-4762</name>
    <dbReference type="NCBI Taxonomy" id="1051890"/>
    <lineage>
        <taxon>Eukaryota</taxon>
        <taxon>Fungi</taxon>
        <taxon>Dikarya</taxon>
        <taxon>Ascomycota</taxon>
        <taxon>Pezizomycotina</taxon>
        <taxon>Pezizomycetes</taxon>
        <taxon>Pezizales</taxon>
        <taxon>Pezizaceae</taxon>
        <taxon>Terfezia</taxon>
    </lineage>
</organism>
<dbReference type="OrthoDB" id="5309565at2759"/>
<dbReference type="PANTHER" id="PTHR40460">
    <property type="entry name" value="CHROMOSOME 1, WHOLE GENOME SHOTGUN SEQUENCE"/>
    <property type="match status" value="1"/>
</dbReference>
<proteinExistence type="predicted"/>
<evidence type="ECO:0000313" key="3">
    <source>
        <dbReference type="Proteomes" id="UP000267821"/>
    </source>
</evidence>
<gene>
    <name evidence="2" type="ORF">L211DRAFT_835922</name>
</gene>
<evidence type="ECO:0000313" key="2">
    <source>
        <dbReference type="EMBL" id="RPB25852.1"/>
    </source>
</evidence>
<dbReference type="Proteomes" id="UP000267821">
    <property type="component" value="Unassembled WGS sequence"/>
</dbReference>
<dbReference type="PANTHER" id="PTHR40460:SF1">
    <property type="entry name" value="CSBD-LIKE DOMAIN-CONTAINING PROTEIN"/>
    <property type="match status" value="1"/>
</dbReference>
<dbReference type="AlphaFoldDB" id="A0A3N4LXG0"/>
<dbReference type="InParanoid" id="A0A3N4LXG0"/>
<evidence type="ECO:0000256" key="1">
    <source>
        <dbReference type="SAM" id="MobiDB-lite"/>
    </source>
</evidence>
<sequence length="176" mass="18445">MASKDQPSTLKSYVDSATATMQSAIGSTTGNPNDKTQADLKKQNAVDERTASQAGAKVGPLSFSNTGETTVDNQDRRQGAWDETVGSVKKAVGNLTGNATLKDAGARQEQEGQEQKAAGQIKDLTSGAADRVTGTIGSGMASLTKNTEAQADFQKQHDQGKTRVRGVEAEVNSQQE</sequence>
<name>A0A3N4LXG0_9PEZI</name>
<feature type="region of interest" description="Disordered" evidence="1">
    <location>
        <begin position="96"/>
        <end position="176"/>
    </location>
</feature>
<feature type="compositionally biased region" description="Polar residues" evidence="1">
    <location>
        <begin position="62"/>
        <end position="72"/>
    </location>
</feature>
<accession>A0A3N4LXG0</accession>
<evidence type="ECO:0008006" key="4">
    <source>
        <dbReference type="Google" id="ProtNLM"/>
    </source>
</evidence>
<feature type="compositionally biased region" description="Polar residues" evidence="1">
    <location>
        <begin position="23"/>
        <end position="35"/>
    </location>
</feature>
<dbReference type="STRING" id="1051890.A0A3N4LXG0"/>
<feature type="compositionally biased region" description="Basic and acidic residues" evidence="1">
    <location>
        <begin position="154"/>
        <end position="168"/>
    </location>
</feature>
<feature type="region of interest" description="Disordered" evidence="1">
    <location>
        <begin position="23"/>
        <end position="84"/>
    </location>
</feature>
<dbReference type="EMBL" id="ML121536">
    <property type="protein sequence ID" value="RPB25852.1"/>
    <property type="molecule type" value="Genomic_DNA"/>
</dbReference>
<protein>
    <recommendedName>
        <fullName evidence="4">CsbD-like domain-containing protein</fullName>
    </recommendedName>
</protein>
<feature type="compositionally biased region" description="Basic and acidic residues" evidence="1">
    <location>
        <begin position="36"/>
        <end position="50"/>
    </location>
</feature>
<feature type="compositionally biased region" description="Basic and acidic residues" evidence="1">
    <location>
        <begin position="104"/>
        <end position="114"/>
    </location>
</feature>
<reference evidence="2 3" key="1">
    <citation type="journal article" date="2018" name="Nat. Ecol. Evol.">
        <title>Pezizomycetes genomes reveal the molecular basis of ectomycorrhizal truffle lifestyle.</title>
        <authorList>
            <person name="Murat C."/>
            <person name="Payen T."/>
            <person name="Noel B."/>
            <person name="Kuo A."/>
            <person name="Morin E."/>
            <person name="Chen J."/>
            <person name="Kohler A."/>
            <person name="Krizsan K."/>
            <person name="Balestrini R."/>
            <person name="Da Silva C."/>
            <person name="Montanini B."/>
            <person name="Hainaut M."/>
            <person name="Levati E."/>
            <person name="Barry K.W."/>
            <person name="Belfiori B."/>
            <person name="Cichocki N."/>
            <person name="Clum A."/>
            <person name="Dockter R.B."/>
            <person name="Fauchery L."/>
            <person name="Guy J."/>
            <person name="Iotti M."/>
            <person name="Le Tacon F."/>
            <person name="Lindquist E.A."/>
            <person name="Lipzen A."/>
            <person name="Malagnac F."/>
            <person name="Mello A."/>
            <person name="Molinier V."/>
            <person name="Miyauchi S."/>
            <person name="Poulain J."/>
            <person name="Riccioni C."/>
            <person name="Rubini A."/>
            <person name="Sitrit Y."/>
            <person name="Splivallo R."/>
            <person name="Traeger S."/>
            <person name="Wang M."/>
            <person name="Zifcakova L."/>
            <person name="Wipf D."/>
            <person name="Zambonelli A."/>
            <person name="Paolocci F."/>
            <person name="Nowrousian M."/>
            <person name="Ottonello S."/>
            <person name="Baldrian P."/>
            <person name="Spatafora J.W."/>
            <person name="Henrissat B."/>
            <person name="Nagy L.G."/>
            <person name="Aury J.M."/>
            <person name="Wincker P."/>
            <person name="Grigoriev I.V."/>
            <person name="Bonfante P."/>
            <person name="Martin F.M."/>
        </authorList>
    </citation>
    <scope>NUCLEOTIDE SEQUENCE [LARGE SCALE GENOMIC DNA]</scope>
    <source>
        <strain evidence="2 3">ATCC MYA-4762</strain>
    </source>
</reference>
<dbReference type="Gene3D" id="1.10.1470.10">
    <property type="entry name" value="YjbJ"/>
    <property type="match status" value="1"/>
</dbReference>
<dbReference type="SUPFAM" id="SSF69047">
    <property type="entry name" value="Hypothetical protein YjbJ"/>
    <property type="match status" value="1"/>
</dbReference>